<dbReference type="SUPFAM" id="SSF110324">
    <property type="entry name" value="Ribosomal L27 protein-like"/>
    <property type="match status" value="1"/>
</dbReference>
<dbReference type="GO" id="GO:0006412">
    <property type="term" value="P:translation"/>
    <property type="evidence" value="ECO:0007669"/>
    <property type="project" value="InterPro"/>
</dbReference>
<evidence type="ECO:0000256" key="4">
    <source>
        <dbReference type="ARBA" id="ARBA00035175"/>
    </source>
</evidence>
<dbReference type="PRINTS" id="PR00063">
    <property type="entry name" value="RIBOSOMALL27"/>
</dbReference>
<name>A0A2G9YQT5_9BACT</name>
<dbReference type="GO" id="GO:0003735">
    <property type="term" value="F:structural constituent of ribosome"/>
    <property type="evidence" value="ECO:0007669"/>
    <property type="project" value="InterPro"/>
</dbReference>
<keyword evidence="2 6" id="KW-0689">Ribosomal protein</keyword>
<dbReference type="FunFam" id="2.40.50.100:FF:000060">
    <property type="entry name" value="Apicoplast ribosomal protein L27"/>
    <property type="match status" value="1"/>
</dbReference>
<evidence type="ECO:0000256" key="1">
    <source>
        <dbReference type="ARBA" id="ARBA00010797"/>
    </source>
</evidence>
<dbReference type="PANTHER" id="PTHR15893:SF0">
    <property type="entry name" value="LARGE RIBOSOMAL SUBUNIT PROTEIN BL27M"/>
    <property type="match status" value="1"/>
</dbReference>
<evidence type="ECO:0000313" key="7">
    <source>
        <dbReference type="Proteomes" id="UP000231567"/>
    </source>
</evidence>
<evidence type="ECO:0000256" key="3">
    <source>
        <dbReference type="ARBA" id="ARBA00023274"/>
    </source>
</evidence>
<evidence type="ECO:0000313" key="6">
    <source>
        <dbReference type="EMBL" id="PIP21596.1"/>
    </source>
</evidence>
<keyword evidence="3" id="KW-0687">Ribonucleoprotein</keyword>
<evidence type="ECO:0000256" key="5">
    <source>
        <dbReference type="ARBA" id="ARBA00035477"/>
    </source>
</evidence>
<dbReference type="GO" id="GO:0005840">
    <property type="term" value="C:ribosome"/>
    <property type="evidence" value="ECO:0007669"/>
    <property type="project" value="UniProtKB-KW"/>
</dbReference>
<dbReference type="GO" id="GO:1990904">
    <property type="term" value="C:ribonucleoprotein complex"/>
    <property type="evidence" value="ECO:0007669"/>
    <property type="project" value="UniProtKB-KW"/>
</dbReference>
<gene>
    <name evidence="6" type="ORF">COX39_02100</name>
</gene>
<organism evidence="6 7">
    <name type="scientific">Candidatus Nealsonbacteria bacterium CG23_combo_of_CG06-09_8_20_14_all_40_13</name>
    <dbReference type="NCBI Taxonomy" id="1974724"/>
    <lineage>
        <taxon>Bacteria</taxon>
        <taxon>Candidatus Nealsoniibacteriota</taxon>
    </lineage>
</organism>
<evidence type="ECO:0000256" key="2">
    <source>
        <dbReference type="ARBA" id="ARBA00022980"/>
    </source>
</evidence>
<dbReference type="AlphaFoldDB" id="A0A2G9YQT5"/>
<dbReference type="NCBIfam" id="TIGR00062">
    <property type="entry name" value="L27"/>
    <property type="match status" value="1"/>
</dbReference>
<sequence>MAHTKSKGTSKLGRDSQSKRLGVKIFGGEKIKPGQIIVRQKGTKFFAGDNVKKGSDYTLYAAKAGVVKFIKIKRPTFTGRLKDRKFVSVVSAK</sequence>
<comment type="caution">
    <text evidence="6">The sequence shown here is derived from an EMBL/GenBank/DDBJ whole genome shotgun (WGS) entry which is preliminary data.</text>
</comment>
<dbReference type="EMBL" id="PCRM01000031">
    <property type="protein sequence ID" value="PIP21596.1"/>
    <property type="molecule type" value="Genomic_DNA"/>
</dbReference>
<comment type="similarity">
    <text evidence="1">Belongs to the bacterial ribosomal protein bL27 family.</text>
</comment>
<dbReference type="PANTHER" id="PTHR15893">
    <property type="entry name" value="RIBOSOMAL PROTEIN L27"/>
    <property type="match status" value="1"/>
</dbReference>
<dbReference type="Proteomes" id="UP000231567">
    <property type="component" value="Unassembled WGS sequence"/>
</dbReference>
<dbReference type="Pfam" id="PF01016">
    <property type="entry name" value="Ribosomal_L27"/>
    <property type="match status" value="1"/>
</dbReference>
<dbReference type="Gene3D" id="2.40.50.100">
    <property type="match status" value="1"/>
</dbReference>
<proteinExistence type="inferred from homology"/>
<dbReference type="InterPro" id="IPR001684">
    <property type="entry name" value="Ribosomal_bL27"/>
</dbReference>
<reference evidence="6 7" key="1">
    <citation type="submission" date="2017-09" db="EMBL/GenBank/DDBJ databases">
        <title>Depth-based differentiation of microbial function through sediment-hosted aquifers and enrichment of novel symbionts in the deep terrestrial subsurface.</title>
        <authorList>
            <person name="Probst A.J."/>
            <person name="Ladd B."/>
            <person name="Jarett J.K."/>
            <person name="Geller-Mcgrath D.E."/>
            <person name="Sieber C.M."/>
            <person name="Emerson J.B."/>
            <person name="Anantharaman K."/>
            <person name="Thomas B.C."/>
            <person name="Malmstrom R."/>
            <person name="Stieglmeier M."/>
            <person name="Klingl A."/>
            <person name="Woyke T."/>
            <person name="Ryan C.M."/>
            <person name="Banfield J.F."/>
        </authorList>
    </citation>
    <scope>NUCLEOTIDE SEQUENCE [LARGE SCALE GENOMIC DNA]</scope>
    <source>
        <strain evidence="6">CG23_combo_of_CG06-09_8_20_14_all_40_13</strain>
    </source>
</reference>
<protein>
    <recommendedName>
        <fullName evidence="4">Large ribosomal subunit protein bL27</fullName>
    </recommendedName>
    <alternativeName>
        <fullName evidence="5">50S ribosomal protein L27</fullName>
    </alternativeName>
</protein>
<accession>A0A2G9YQT5</accession>